<dbReference type="Pfam" id="PF00098">
    <property type="entry name" value="zf-CCHC"/>
    <property type="match status" value="1"/>
</dbReference>
<evidence type="ECO:0000313" key="5">
    <source>
        <dbReference type="Proteomes" id="UP000076871"/>
    </source>
</evidence>
<protein>
    <recommendedName>
        <fullName evidence="3">CCHC-type domain-containing protein</fullName>
    </recommendedName>
</protein>
<dbReference type="PROSITE" id="PS50158">
    <property type="entry name" value="ZF_CCHC"/>
    <property type="match status" value="1"/>
</dbReference>
<name>A0A165DL34_9APHY</name>
<dbReference type="InterPro" id="IPR036875">
    <property type="entry name" value="Znf_CCHC_sf"/>
</dbReference>
<evidence type="ECO:0000259" key="3">
    <source>
        <dbReference type="PROSITE" id="PS50158"/>
    </source>
</evidence>
<dbReference type="Proteomes" id="UP000076871">
    <property type="component" value="Unassembled WGS sequence"/>
</dbReference>
<gene>
    <name evidence="4" type="ORF">LAESUDRAFT_760567</name>
</gene>
<evidence type="ECO:0000256" key="2">
    <source>
        <dbReference type="PROSITE-ProRule" id="PRU00047"/>
    </source>
</evidence>
<keyword evidence="1" id="KW-0507">mRNA processing</keyword>
<keyword evidence="2" id="KW-0862">Zinc</keyword>
<keyword evidence="5" id="KW-1185">Reference proteome</keyword>
<dbReference type="InParanoid" id="A0A165DL34"/>
<evidence type="ECO:0000256" key="1">
    <source>
        <dbReference type="ARBA" id="ARBA00022664"/>
    </source>
</evidence>
<dbReference type="OrthoDB" id="2799606at2759"/>
<dbReference type="GO" id="GO:0006397">
    <property type="term" value="P:mRNA processing"/>
    <property type="evidence" value="ECO:0007669"/>
    <property type="project" value="UniProtKB-KW"/>
</dbReference>
<dbReference type="SUPFAM" id="SSF57756">
    <property type="entry name" value="Retrovirus zinc finger-like domains"/>
    <property type="match status" value="1"/>
</dbReference>
<accession>A0A165DL34</accession>
<organism evidence="4 5">
    <name type="scientific">Laetiporus sulphureus 93-53</name>
    <dbReference type="NCBI Taxonomy" id="1314785"/>
    <lineage>
        <taxon>Eukaryota</taxon>
        <taxon>Fungi</taxon>
        <taxon>Dikarya</taxon>
        <taxon>Basidiomycota</taxon>
        <taxon>Agaricomycotina</taxon>
        <taxon>Agaricomycetes</taxon>
        <taxon>Polyporales</taxon>
        <taxon>Laetiporus</taxon>
    </lineage>
</organism>
<keyword evidence="2" id="KW-0479">Metal-binding</keyword>
<reference evidence="4 5" key="1">
    <citation type="journal article" date="2016" name="Mol. Biol. Evol.">
        <title>Comparative Genomics of Early-Diverging Mushroom-Forming Fungi Provides Insights into the Origins of Lignocellulose Decay Capabilities.</title>
        <authorList>
            <person name="Nagy L.G."/>
            <person name="Riley R."/>
            <person name="Tritt A."/>
            <person name="Adam C."/>
            <person name="Daum C."/>
            <person name="Floudas D."/>
            <person name="Sun H."/>
            <person name="Yadav J.S."/>
            <person name="Pangilinan J."/>
            <person name="Larsson K.H."/>
            <person name="Matsuura K."/>
            <person name="Barry K."/>
            <person name="Labutti K."/>
            <person name="Kuo R."/>
            <person name="Ohm R.A."/>
            <person name="Bhattacharya S.S."/>
            <person name="Shirouzu T."/>
            <person name="Yoshinaga Y."/>
            <person name="Martin F.M."/>
            <person name="Grigoriev I.V."/>
            <person name="Hibbett D.S."/>
        </authorList>
    </citation>
    <scope>NUCLEOTIDE SEQUENCE [LARGE SCALE GENOMIC DNA]</scope>
    <source>
        <strain evidence="4 5">93-53</strain>
    </source>
</reference>
<sequence length="192" mass="21578">MSETTETTKFPLLSEDSYEIEAAVWLEVEKAKHLTTEMAKAAVKGPNEVMSAWIGWMKKMATDLEYTRVKVEEEDMVLELTMGLGGHYDQLVVMLDSISPEQLTVRSVTIRLLNKKTHQKDAEDDRDVVAMMAKAGKGKWKAAAGGEKHKCFKCGEIEHVQKDCPTKSDDGKDDEEDVKAKVAYTDSHIHLF</sequence>
<dbReference type="Gene3D" id="4.10.60.10">
    <property type="entry name" value="Zinc finger, CCHC-type"/>
    <property type="match status" value="1"/>
</dbReference>
<keyword evidence="2" id="KW-0863">Zinc-finger</keyword>
<dbReference type="AlphaFoldDB" id="A0A165DL34"/>
<dbReference type="EMBL" id="KV427632">
    <property type="protein sequence ID" value="KZT05119.1"/>
    <property type="molecule type" value="Genomic_DNA"/>
</dbReference>
<dbReference type="GO" id="GO:0008270">
    <property type="term" value="F:zinc ion binding"/>
    <property type="evidence" value="ECO:0007669"/>
    <property type="project" value="UniProtKB-KW"/>
</dbReference>
<evidence type="ECO:0000313" key="4">
    <source>
        <dbReference type="EMBL" id="KZT05119.1"/>
    </source>
</evidence>
<dbReference type="GO" id="GO:0003676">
    <property type="term" value="F:nucleic acid binding"/>
    <property type="evidence" value="ECO:0007669"/>
    <property type="project" value="InterPro"/>
</dbReference>
<dbReference type="InterPro" id="IPR001878">
    <property type="entry name" value="Znf_CCHC"/>
</dbReference>
<dbReference type="GeneID" id="63829791"/>
<proteinExistence type="predicted"/>
<dbReference type="STRING" id="1314785.A0A165DL34"/>
<dbReference type="SMART" id="SM00343">
    <property type="entry name" value="ZnF_C2HC"/>
    <property type="match status" value="1"/>
</dbReference>
<dbReference type="RefSeq" id="XP_040762859.1">
    <property type="nucleotide sequence ID" value="XM_040912763.1"/>
</dbReference>
<feature type="domain" description="CCHC-type" evidence="3">
    <location>
        <begin position="150"/>
        <end position="165"/>
    </location>
</feature>